<name>A0A811KGU2_9BILA</name>
<comment type="caution">
    <text evidence="1">The sequence shown here is derived from an EMBL/GenBank/DDBJ whole genome shotgun (WGS) entry which is preliminary data.</text>
</comment>
<gene>
    <name evidence="1" type="ORF">BOKJ2_LOCUS5690</name>
</gene>
<dbReference type="Proteomes" id="UP000783686">
    <property type="component" value="Unassembled WGS sequence"/>
</dbReference>
<protein>
    <recommendedName>
        <fullName evidence="3">J domain-containing protein</fullName>
    </recommendedName>
</protein>
<accession>A0A811KGU2</accession>
<dbReference type="SUPFAM" id="SSF46565">
    <property type="entry name" value="Chaperone J-domain"/>
    <property type="match status" value="1"/>
</dbReference>
<sequence length="117" mass="12914">MNKLKEELGLRPSAGWTEVQRSFRRKAFELHPDHNGGVAGAGLAELTRLFNLAKEEQPEVRSRPVNPHSAGCPWAPESLKGCFEAAKTAPQRKRVRALFARAFNKRLAAPTCTCGAF</sequence>
<evidence type="ECO:0008006" key="3">
    <source>
        <dbReference type="Google" id="ProtNLM"/>
    </source>
</evidence>
<reference evidence="1" key="1">
    <citation type="submission" date="2020-09" db="EMBL/GenBank/DDBJ databases">
        <authorList>
            <person name="Kikuchi T."/>
        </authorList>
    </citation>
    <scope>NUCLEOTIDE SEQUENCE</scope>
    <source>
        <strain evidence="1">SH1</strain>
    </source>
</reference>
<dbReference type="InterPro" id="IPR036869">
    <property type="entry name" value="J_dom_sf"/>
</dbReference>
<dbReference type="InterPro" id="IPR001623">
    <property type="entry name" value="DnaJ_domain"/>
</dbReference>
<organism evidence="1 2">
    <name type="scientific">Bursaphelenchus okinawaensis</name>
    <dbReference type="NCBI Taxonomy" id="465554"/>
    <lineage>
        <taxon>Eukaryota</taxon>
        <taxon>Metazoa</taxon>
        <taxon>Ecdysozoa</taxon>
        <taxon>Nematoda</taxon>
        <taxon>Chromadorea</taxon>
        <taxon>Rhabditida</taxon>
        <taxon>Tylenchina</taxon>
        <taxon>Tylenchomorpha</taxon>
        <taxon>Aphelenchoidea</taxon>
        <taxon>Aphelenchoididae</taxon>
        <taxon>Bursaphelenchus</taxon>
    </lineage>
</organism>
<evidence type="ECO:0000313" key="1">
    <source>
        <dbReference type="EMBL" id="CAD5214632.1"/>
    </source>
</evidence>
<dbReference type="CDD" id="cd06257">
    <property type="entry name" value="DnaJ"/>
    <property type="match status" value="1"/>
</dbReference>
<dbReference type="EMBL" id="CAJFCW020000003">
    <property type="protein sequence ID" value="CAG9103031.1"/>
    <property type="molecule type" value="Genomic_DNA"/>
</dbReference>
<proteinExistence type="predicted"/>
<dbReference type="OrthoDB" id="413400at2759"/>
<dbReference type="Proteomes" id="UP000614601">
    <property type="component" value="Unassembled WGS sequence"/>
</dbReference>
<dbReference type="EMBL" id="CAJFDH010000003">
    <property type="protein sequence ID" value="CAD5214632.1"/>
    <property type="molecule type" value="Genomic_DNA"/>
</dbReference>
<keyword evidence="2" id="KW-1185">Reference proteome</keyword>
<evidence type="ECO:0000313" key="2">
    <source>
        <dbReference type="Proteomes" id="UP000614601"/>
    </source>
</evidence>
<dbReference type="AlphaFoldDB" id="A0A811KGU2"/>